<protein>
    <recommendedName>
        <fullName evidence="5">DUF4175 family protein</fullName>
    </recommendedName>
</protein>
<keyword evidence="4" id="KW-1185">Reference proteome</keyword>
<dbReference type="EMBL" id="WTPX01000016">
    <property type="protein sequence ID" value="NNJ24786.1"/>
    <property type="molecule type" value="Genomic_DNA"/>
</dbReference>
<feature type="region of interest" description="Disordered" evidence="1">
    <location>
        <begin position="802"/>
        <end position="870"/>
    </location>
</feature>
<comment type="caution">
    <text evidence="3">The sequence shown here is derived from an EMBL/GenBank/DDBJ whole genome shotgun (WGS) entry which is preliminary data.</text>
</comment>
<evidence type="ECO:0008006" key="5">
    <source>
        <dbReference type="Google" id="ProtNLM"/>
    </source>
</evidence>
<feature type="compositionally biased region" description="Gly residues" evidence="1">
    <location>
        <begin position="842"/>
        <end position="855"/>
    </location>
</feature>
<keyword evidence="2" id="KW-0812">Transmembrane</keyword>
<accession>A0ABX1VBI5</accession>
<evidence type="ECO:0000313" key="3">
    <source>
        <dbReference type="EMBL" id="NNJ24786.1"/>
    </source>
</evidence>
<keyword evidence="2" id="KW-1133">Transmembrane helix</keyword>
<sequence length="923" mass="94121">MRDRLLRGANLTPPAPLPGRLRWAIATLALCFATAGGWLLVAPSTAAAAAARLTGTAGEEQLRLEIAGRLVPRGVAEIRVAAGLDATVRAVGVDGRSPGAIRWRAAGTVPTPNGPGAVRLTVGERPAIIAAAADGFRSTLLTLRPIPAPVVAEFLTTVESPSGAISPALSPTVVSAEPADRVRIKITPSRPAEMRLVVPPDGPTARRNGDGWTLAALPPGDWPVGVVLTSRERPFVSAPAGDAASVRPLFTLRVKADAPPRVDLTLPAEGATVTPDGSLPVAARAEDDRSGLRIEAMVDGRAALTAEAGEKLAVALDGSITAPADVPVGGDFVVLAAANDSSGRRTETEPRRVRVVSEEEKRAALESAVPPIADALSRAARDAEDLANRLAAGGAVEPAEIRRRLDRLDATFAAPVRSLIAEARANTVPPGPRLTAAEREQRDGLPAAIVTADQLRTALREGRTDGAGAAERFAERLAESADRLRKAIAAADGTATSDALKAEQIALTERTVAAVGGAEAPANLTDEQRRIAAALGALRDGPAAGALRAAARELTAGRPAEAVVRQREALAVWDESLEKAASGGSSPARTRAAITALASRQRAAAAALQTLIDDGLVGRRALRELRRMGDEEEAVVAELNELITATDPATGAALRASAEDAGAVVVGVTDRRSAEELFPLAERAAARLEALASAAQAAAPEASAADPPSPPEGDPTDGDSPDLTTLIGWQRFLRERTLSDSPDLPALAGEQRSLAALLPSEAPVGVAATEAADRLDEGDSFAAADRQQATLQLLESMIEEAKSAAGASASPTDADAGTLPDAGTSAATAPDADAAGAEGSTAGAGGSSTGKGSTGTGLLPAGVADGPTFPWGRLPPRLRERLADAADLSAAPGFADLTARYRSLLGESIALPPLPSSTPDSSP</sequence>
<feature type="compositionally biased region" description="Low complexity" evidence="1">
    <location>
        <begin position="820"/>
        <end position="841"/>
    </location>
</feature>
<reference evidence="3 4" key="1">
    <citation type="journal article" date="2020" name="Syst. Appl. Microbiol.">
        <title>Alienimonas chondri sp. nov., a novel planctomycete isolated from the biofilm of the red alga Chondrus crispus.</title>
        <authorList>
            <person name="Vitorino I."/>
            <person name="Albuquerque L."/>
            <person name="Wiegand S."/>
            <person name="Kallscheuer N."/>
            <person name="da Costa M.S."/>
            <person name="Lobo-da-Cunha A."/>
            <person name="Jogler C."/>
            <person name="Lage O.M."/>
        </authorList>
    </citation>
    <scope>NUCLEOTIDE SEQUENCE [LARGE SCALE GENOMIC DNA]</scope>
    <source>
        <strain evidence="3 4">LzC2</strain>
    </source>
</reference>
<feature type="transmembrane region" description="Helical" evidence="2">
    <location>
        <begin position="21"/>
        <end position="41"/>
    </location>
</feature>
<evidence type="ECO:0000256" key="2">
    <source>
        <dbReference type="SAM" id="Phobius"/>
    </source>
</evidence>
<keyword evidence="2" id="KW-0472">Membrane</keyword>
<name>A0ABX1VBI5_9PLAN</name>
<evidence type="ECO:0000256" key="1">
    <source>
        <dbReference type="SAM" id="MobiDB-lite"/>
    </source>
</evidence>
<organism evidence="3 4">
    <name type="scientific">Alienimonas chondri</name>
    <dbReference type="NCBI Taxonomy" id="2681879"/>
    <lineage>
        <taxon>Bacteria</taxon>
        <taxon>Pseudomonadati</taxon>
        <taxon>Planctomycetota</taxon>
        <taxon>Planctomycetia</taxon>
        <taxon>Planctomycetales</taxon>
        <taxon>Planctomycetaceae</taxon>
        <taxon>Alienimonas</taxon>
    </lineage>
</organism>
<feature type="compositionally biased region" description="Low complexity" evidence="1">
    <location>
        <begin position="696"/>
        <end position="706"/>
    </location>
</feature>
<evidence type="ECO:0000313" key="4">
    <source>
        <dbReference type="Proteomes" id="UP000609651"/>
    </source>
</evidence>
<dbReference type="Gene3D" id="2.60.40.10">
    <property type="entry name" value="Immunoglobulins"/>
    <property type="match status" value="1"/>
</dbReference>
<feature type="region of interest" description="Disordered" evidence="1">
    <location>
        <begin position="696"/>
        <end position="724"/>
    </location>
</feature>
<proteinExistence type="predicted"/>
<dbReference type="Proteomes" id="UP000609651">
    <property type="component" value="Unassembled WGS sequence"/>
</dbReference>
<dbReference type="InterPro" id="IPR013783">
    <property type="entry name" value="Ig-like_fold"/>
</dbReference>
<gene>
    <name evidence="3" type="ORF">LzC2_08460</name>
</gene>